<dbReference type="OrthoDB" id="202415at2759"/>
<dbReference type="Proteomes" id="UP000037460">
    <property type="component" value="Unassembled WGS sequence"/>
</dbReference>
<dbReference type="EMBL" id="JWZX01002964">
    <property type="protein sequence ID" value="KOO25525.1"/>
    <property type="molecule type" value="Genomic_DNA"/>
</dbReference>
<feature type="region of interest" description="Disordered" evidence="3">
    <location>
        <begin position="400"/>
        <end position="419"/>
    </location>
</feature>
<dbReference type="PANTHER" id="PTHR12203:SF35">
    <property type="entry name" value="PROTEIN O-GLUCOSYLTRANSFERASE 1"/>
    <property type="match status" value="1"/>
</dbReference>
<comment type="similarity">
    <text evidence="1">Belongs to the glycosyltransferase 90 family.</text>
</comment>
<evidence type="ECO:0000259" key="4">
    <source>
        <dbReference type="SMART" id="SM00672"/>
    </source>
</evidence>
<evidence type="ECO:0000256" key="2">
    <source>
        <dbReference type="ARBA" id="ARBA00022679"/>
    </source>
</evidence>
<evidence type="ECO:0000313" key="6">
    <source>
        <dbReference type="Proteomes" id="UP000037460"/>
    </source>
</evidence>
<dbReference type="GO" id="GO:0016740">
    <property type="term" value="F:transferase activity"/>
    <property type="evidence" value="ECO:0007669"/>
    <property type="project" value="UniProtKB-KW"/>
</dbReference>
<reference evidence="6" key="1">
    <citation type="journal article" date="2015" name="PLoS Genet.">
        <title>Genome Sequence and Transcriptome Analyses of Chrysochromulina tobin: Metabolic Tools for Enhanced Algal Fitness in the Prominent Order Prymnesiales (Haptophyceae).</title>
        <authorList>
            <person name="Hovde B.T."/>
            <person name="Deodato C.R."/>
            <person name="Hunsperger H.M."/>
            <person name="Ryken S.A."/>
            <person name="Yost W."/>
            <person name="Jha R.K."/>
            <person name="Patterson J."/>
            <person name="Monnat R.J. Jr."/>
            <person name="Barlow S.B."/>
            <person name="Starkenburg S.R."/>
            <person name="Cattolico R.A."/>
        </authorList>
    </citation>
    <scope>NUCLEOTIDE SEQUENCE</scope>
    <source>
        <strain evidence="6">CCMP291</strain>
    </source>
</reference>
<dbReference type="PANTHER" id="PTHR12203">
    <property type="entry name" value="KDEL LYS-ASP-GLU-LEU CONTAINING - RELATED"/>
    <property type="match status" value="1"/>
</dbReference>
<feature type="domain" description="Glycosyl transferase CAP10" evidence="4">
    <location>
        <begin position="11"/>
        <end position="287"/>
    </location>
</feature>
<evidence type="ECO:0000256" key="1">
    <source>
        <dbReference type="ARBA" id="ARBA00010118"/>
    </source>
</evidence>
<comment type="caution">
    <text evidence="5">The sequence shown here is derived from an EMBL/GenBank/DDBJ whole genome shotgun (WGS) entry which is preliminary data.</text>
</comment>
<dbReference type="AlphaFoldDB" id="A0A0M0JGG1"/>
<gene>
    <name evidence="5" type="ORF">Ctob_005693</name>
</gene>
<proteinExistence type="inferred from homology"/>
<evidence type="ECO:0000313" key="5">
    <source>
        <dbReference type="EMBL" id="KOO25525.1"/>
    </source>
</evidence>
<dbReference type="InterPro" id="IPR006598">
    <property type="entry name" value="CAP10"/>
</dbReference>
<dbReference type="InterPro" id="IPR051091">
    <property type="entry name" value="O-Glucosyltr/Glycosyltrsf_90"/>
</dbReference>
<evidence type="ECO:0000256" key="3">
    <source>
        <dbReference type="SAM" id="MobiDB-lite"/>
    </source>
</evidence>
<dbReference type="Pfam" id="PF05686">
    <property type="entry name" value="Glyco_transf_90"/>
    <property type="match status" value="1"/>
</dbReference>
<protein>
    <submittedName>
        <fullName evidence="5">Cazy family gt90</fullName>
    </submittedName>
</protein>
<keyword evidence="6" id="KW-1185">Reference proteome</keyword>
<name>A0A0M0JGG1_9EUKA</name>
<dbReference type="SMART" id="SM00672">
    <property type="entry name" value="CAP10"/>
    <property type="match status" value="1"/>
</dbReference>
<sequence>MPLLLTMKRFKVPDLDAVFSGTDYPIIDLPRDADHMKRMYGPGQPLPPLFSPTANTVSLDLPWPDFSFFPPLGRCGKPCTHPLKTPRWQLAHPQLLALGRKIKFSDRIDRAVFTGNMKTSPNRQTIFHQAQRHPELLFVNEVYIKTSPPSCFEIGEPNVTQGGVLVKRCGLSFEELCRYKYTLNVGSNGYANKLKYLFLTGSVVIWVRRDSLNFEFFEGHFVPGVHYASVETVDEVPDMIRRLQADPAWAESIARAGQEQMASMDVEEVAHYCYQMLKGYAALQRFKPKRDPRSWEVNCEDDMVRHYDRGTMLQELYLIEDNSSCLRPPTPGTRLEAPGWGGAYQGTHPPCLASHDLSAPAEVGVCTEGTPQYLASGRLDGPDWDLPEAYRGGALVDWSTEDPATTGKGAKTLPWGTYK</sequence>
<organism evidence="5 6">
    <name type="scientific">Chrysochromulina tobinii</name>
    <dbReference type="NCBI Taxonomy" id="1460289"/>
    <lineage>
        <taxon>Eukaryota</taxon>
        <taxon>Haptista</taxon>
        <taxon>Haptophyta</taxon>
        <taxon>Prymnesiophyceae</taxon>
        <taxon>Prymnesiales</taxon>
        <taxon>Chrysochromulinaceae</taxon>
        <taxon>Chrysochromulina</taxon>
    </lineage>
</organism>
<accession>A0A0M0JGG1</accession>
<keyword evidence="2" id="KW-0808">Transferase</keyword>